<proteinExistence type="predicted"/>
<dbReference type="EMBL" id="CADCUS010000145">
    <property type="protein sequence ID" value="CAA9392888.1"/>
    <property type="molecule type" value="Genomic_DNA"/>
</dbReference>
<protein>
    <submittedName>
        <fullName evidence="1">Uncharacterized protein</fullName>
    </submittedName>
</protein>
<name>A0A6J4NRH9_9PSEU</name>
<sequence>MDAADRRGARVTLVRGLRRSANARRGLAEAPADHGLDLATARAQQGLAPRWLHEHQDRSRSPMDEQLTRVGAAGFEPATARVWIWQSA</sequence>
<accession>A0A6J4NRH9</accession>
<gene>
    <name evidence="1" type="ORF">AVDCRST_MAG66-967</name>
</gene>
<reference evidence="1" key="1">
    <citation type="submission" date="2020-02" db="EMBL/GenBank/DDBJ databases">
        <authorList>
            <person name="Meier V. D."/>
        </authorList>
    </citation>
    <scope>NUCLEOTIDE SEQUENCE</scope>
    <source>
        <strain evidence="1">AVDCRST_MAG66</strain>
    </source>
</reference>
<organism evidence="1">
    <name type="scientific">uncultured Pseudonocardia sp</name>
    <dbReference type="NCBI Taxonomy" id="211455"/>
    <lineage>
        <taxon>Bacteria</taxon>
        <taxon>Bacillati</taxon>
        <taxon>Actinomycetota</taxon>
        <taxon>Actinomycetes</taxon>
        <taxon>Pseudonocardiales</taxon>
        <taxon>Pseudonocardiaceae</taxon>
        <taxon>Pseudonocardia</taxon>
        <taxon>environmental samples</taxon>
    </lineage>
</organism>
<evidence type="ECO:0000313" key="1">
    <source>
        <dbReference type="EMBL" id="CAA9392888.1"/>
    </source>
</evidence>
<dbReference type="AlphaFoldDB" id="A0A6J4NRH9"/>